<feature type="region of interest" description="Disordered" evidence="1">
    <location>
        <begin position="1"/>
        <end position="32"/>
    </location>
</feature>
<feature type="compositionally biased region" description="Basic residues" evidence="1">
    <location>
        <begin position="1"/>
        <end position="16"/>
    </location>
</feature>
<name>W9R8Q2_9ROSA</name>
<gene>
    <name evidence="2" type="ORF">L484_015653</name>
</gene>
<feature type="compositionally biased region" description="Basic and acidic residues" evidence="1">
    <location>
        <begin position="57"/>
        <end position="73"/>
    </location>
</feature>
<sequence>MTKKGKNKSKEKKKKPREQETAEKAGERADDNVSLADVKHCVKFLEEMISAMKNRGRKDQDQDHPEPSDPKETELLLKFEEELRFLKSKMADCKTEPQDLSKEQGSAEKKEIENVEKKDIEGLEDELVTLASRFEILTKSTVQRINEMNKYKDSGSADMEDLETIRLAGEQLKENKQNPDGLLARLMRDVINLPAVGKGNSYLSSQELKKLKKQVESGFSTIEAVEKHLDESEQKFRMYNLPKRDDHWAESLEQYLERVREFMKSWKEAAAKFRRKEHRSFLEWMVKLSQSENDERRVTFKALKTVFGDLGIQISRFLIEYFLLMSVSADEEEIAASLFEVESIIRCLIIEEISTVINNFVSVVEFFDRTRRMAKPVSDEKGKGKSKEIEEIKKDDLRIEKENDLLHLIIMEILRLEVSFSHPDLPMMLIDEVFLAMGKHLIDNVFEDKFNKISAKIYGLKSEFLSVQQKNSMGNFFEQLLDLGIKEIWNDLDMKPRAS</sequence>
<keyword evidence="3" id="KW-1185">Reference proteome</keyword>
<feature type="compositionally biased region" description="Basic and acidic residues" evidence="1">
    <location>
        <begin position="17"/>
        <end position="32"/>
    </location>
</feature>
<evidence type="ECO:0000313" key="3">
    <source>
        <dbReference type="Proteomes" id="UP000030645"/>
    </source>
</evidence>
<evidence type="ECO:0000256" key="1">
    <source>
        <dbReference type="SAM" id="MobiDB-lite"/>
    </source>
</evidence>
<feature type="region of interest" description="Disordered" evidence="1">
    <location>
        <begin position="52"/>
        <end position="73"/>
    </location>
</feature>
<organism evidence="2 3">
    <name type="scientific">Morus notabilis</name>
    <dbReference type="NCBI Taxonomy" id="981085"/>
    <lineage>
        <taxon>Eukaryota</taxon>
        <taxon>Viridiplantae</taxon>
        <taxon>Streptophyta</taxon>
        <taxon>Embryophyta</taxon>
        <taxon>Tracheophyta</taxon>
        <taxon>Spermatophyta</taxon>
        <taxon>Magnoliopsida</taxon>
        <taxon>eudicotyledons</taxon>
        <taxon>Gunneridae</taxon>
        <taxon>Pentapetalae</taxon>
        <taxon>rosids</taxon>
        <taxon>fabids</taxon>
        <taxon>Rosales</taxon>
        <taxon>Moraceae</taxon>
        <taxon>Moreae</taxon>
        <taxon>Morus</taxon>
    </lineage>
</organism>
<accession>W9R8Q2</accession>
<dbReference type="AlphaFoldDB" id="W9R8Q2"/>
<protein>
    <submittedName>
        <fullName evidence="2">Uncharacterized protein</fullName>
    </submittedName>
</protein>
<dbReference type="Proteomes" id="UP000030645">
    <property type="component" value="Unassembled WGS sequence"/>
</dbReference>
<dbReference type="EMBL" id="KE344357">
    <property type="protein sequence ID" value="EXB58319.1"/>
    <property type="molecule type" value="Genomic_DNA"/>
</dbReference>
<proteinExistence type="predicted"/>
<reference evidence="3" key="1">
    <citation type="submission" date="2013-01" db="EMBL/GenBank/DDBJ databases">
        <title>Draft Genome Sequence of a Mulberry Tree, Morus notabilis C.K. Schneid.</title>
        <authorList>
            <person name="He N."/>
            <person name="Zhao S."/>
        </authorList>
    </citation>
    <scope>NUCLEOTIDE SEQUENCE</scope>
</reference>
<evidence type="ECO:0000313" key="2">
    <source>
        <dbReference type="EMBL" id="EXB58319.1"/>
    </source>
</evidence>